<sequence length="108" mass="11649">MKRQIIATALGATLLVSIVSLSGPADARMGMRGNGSSAMATGYQAQGLCNGQGHGLRMGLCQTQNITPPPWQGTGRTLSPEDRQAWFEGREARHAAWLQQLQQQQSQE</sequence>
<organism evidence="2 3">
    <name type="scientific">Heliobacterium mobile</name>
    <name type="common">Heliobacillus mobilis</name>
    <dbReference type="NCBI Taxonomy" id="28064"/>
    <lineage>
        <taxon>Bacteria</taxon>
        <taxon>Bacillati</taxon>
        <taxon>Bacillota</taxon>
        <taxon>Clostridia</taxon>
        <taxon>Eubacteriales</taxon>
        <taxon>Heliobacteriaceae</taxon>
        <taxon>Heliobacterium</taxon>
    </lineage>
</organism>
<dbReference type="EMBL" id="WNKU01000015">
    <property type="protein sequence ID" value="MTV49879.1"/>
    <property type="molecule type" value="Genomic_DNA"/>
</dbReference>
<reference evidence="2 3" key="1">
    <citation type="submission" date="2019-11" db="EMBL/GenBank/DDBJ databases">
        <title>Whole-genome sequence of a the green, strictly anaerobic photosynthetic bacterium Heliobacillus mobilis DSM 6151.</title>
        <authorList>
            <person name="Kyndt J.A."/>
            <person name="Meyer T.E."/>
        </authorList>
    </citation>
    <scope>NUCLEOTIDE SEQUENCE [LARGE SCALE GENOMIC DNA]</scope>
    <source>
        <strain evidence="2 3">DSM 6151</strain>
    </source>
</reference>
<evidence type="ECO:0000256" key="1">
    <source>
        <dbReference type="SAM" id="MobiDB-lite"/>
    </source>
</evidence>
<evidence type="ECO:0000313" key="2">
    <source>
        <dbReference type="EMBL" id="MTV49879.1"/>
    </source>
</evidence>
<gene>
    <name evidence="2" type="ORF">GJ688_12940</name>
</gene>
<dbReference type="Proteomes" id="UP000430670">
    <property type="component" value="Unassembled WGS sequence"/>
</dbReference>
<feature type="region of interest" description="Disordered" evidence="1">
    <location>
        <begin position="60"/>
        <end position="79"/>
    </location>
</feature>
<comment type="caution">
    <text evidence="2">The sequence shown here is derived from an EMBL/GenBank/DDBJ whole genome shotgun (WGS) entry which is preliminary data.</text>
</comment>
<protein>
    <submittedName>
        <fullName evidence="2">Uncharacterized protein</fullName>
    </submittedName>
</protein>
<proteinExistence type="predicted"/>
<name>A0A6I3SLV9_HELMO</name>
<dbReference type="AlphaFoldDB" id="A0A6I3SLV9"/>
<accession>A0A6I3SLV9</accession>
<evidence type="ECO:0000313" key="3">
    <source>
        <dbReference type="Proteomes" id="UP000430670"/>
    </source>
</evidence>
<keyword evidence="3" id="KW-1185">Reference proteome</keyword>
<dbReference type="RefSeq" id="WP_155476970.1">
    <property type="nucleotide sequence ID" value="NZ_WNKU01000015.1"/>
</dbReference>